<feature type="domain" description="CUB" evidence="6">
    <location>
        <begin position="165"/>
        <end position="288"/>
    </location>
</feature>
<keyword evidence="4" id="KW-0812">Transmembrane</keyword>
<dbReference type="HOGENOM" id="CLU_554723_0_0_1"/>
<dbReference type="EMBL" id="DS985242">
    <property type="protein sequence ID" value="EDV27515.1"/>
    <property type="molecule type" value="Genomic_DNA"/>
</dbReference>
<feature type="transmembrane region" description="Helical" evidence="4">
    <location>
        <begin position="454"/>
        <end position="479"/>
    </location>
</feature>
<feature type="signal peptide" evidence="5">
    <location>
        <begin position="1"/>
        <end position="17"/>
    </location>
</feature>
<proteinExistence type="predicted"/>
<evidence type="ECO:0000313" key="8">
    <source>
        <dbReference type="Proteomes" id="UP000009022"/>
    </source>
</evidence>
<feature type="domain" description="CUB" evidence="6">
    <location>
        <begin position="293"/>
        <end position="407"/>
    </location>
</feature>
<feature type="domain" description="CUB" evidence="6">
    <location>
        <begin position="40"/>
        <end position="161"/>
    </location>
</feature>
<dbReference type="eggNOG" id="KOG4292">
    <property type="taxonomic scope" value="Eukaryota"/>
</dbReference>
<dbReference type="RefSeq" id="XP_002109349.1">
    <property type="nucleotide sequence ID" value="XM_002109313.1"/>
</dbReference>
<dbReference type="CTD" id="6751115"/>
<sequence length="501" mass="57067">MEKLVFIMPVLAYLVLASDIMDEGSSLEFELEDFDIEKRCDYAIKQNYGKIKSPNYPFFNPSNSSCKYVITTREGKVVAWRWSDFDLPPKVFGHCRESVTAYDGQVLGINQYLFTPICGRYSLNSFDFTSSGNQLSIVLHAKTNQPDIEVYRGFSAYFYSKPYRCNNMVYRTASGAIVSPHFPLAYPPNQDCIYKIQVAPGMIFSLNFAEFALGRPAKRNNVSSVENCDDYVEVYEGLMDPRHRYFRHCGLYKPPQILSGGNIAYIKFHSSKSALSLYTGFRAFYSAAYPDKCGLHYGTASGAMSIPVIPQTDNVDIECQFVVKSREVAYYKIRWLSFGIDIFKHGCDKNNYIEIYDGFYNRKDKLLTKKCDRKLEEINTQYNEMLIRFKIEKFNPTRNFKFLYIGVTDNTVKVITDKNQTCTTKTTIVYRYSGPEIISREVTCKPFTIAGLPVWASILIVIGSSIAGIALLVGGYCVIRRRSRSNESYGRLSRSSSDGSI</sequence>
<dbReference type="Proteomes" id="UP000009022">
    <property type="component" value="Unassembled WGS sequence"/>
</dbReference>
<keyword evidence="8" id="KW-1185">Reference proteome</keyword>
<dbReference type="KEGG" id="tad:TRIADDRAFT_53274"/>
<dbReference type="SMART" id="SM00042">
    <property type="entry name" value="CUB"/>
    <property type="match status" value="3"/>
</dbReference>
<evidence type="ECO:0000256" key="1">
    <source>
        <dbReference type="ARBA" id="ARBA00022737"/>
    </source>
</evidence>
<organism evidence="7 8">
    <name type="scientific">Trichoplax adhaerens</name>
    <name type="common">Trichoplax reptans</name>
    <dbReference type="NCBI Taxonomy" id="10228"/>
    <lineage>
        <taxon>Eukaryota</taxon>
        <taxon>Metazoa</taxon>
        <taxon>Placozoa</taxon>
        <taxon>Uniplacotomia</taxon>
        <taxon>Trichoplacea</taxon>
        <taxon>Trichoplacidae</taxon>
        <taxon>Trichoplax</taxon>
    </lineage>
</organism>
<dbReference type="GeneID" id="6751115"/>
<dbReference type="PROSITE" id="PS01180">
    <property type="entry name" value="CUB"/>
    <property type="match status" value="3"/>
</dbReference>
<dbReference type="Pfam" id="PF00431">
    <property type="entry name" value="CUB"/>
    <property type="match status" value="3"/>
</dbReference>
<feature type="chain" id="PRO_5002798191" description="CUB domain-containing protein" evidence="5">
    <location>
        <begin position="18"/>
        <end position="501"/>
    </location>
</feature>
<dbReference type="PhylomeDB" id="B3RNS9"/>
<protein>
    <recommendedName>
        <fullName evidence="6">CUB domain-containing protein</fullName>
    </recommendedName>
</protein>
<keyword evidence="5" id="KW-0732">Signal</keyword>
<dbReference type="AlphaFoldDB" id="B3RNS9"/>
<accession>B3RNS9</accession>
<keyword evidence="4" id="KW-1133">Transmembrane helix</keyword>
<evidence type="ECO:0000256" key="4">
    <source>
        <dbReference type="SAM" id="Phobius"/>
    </source>
</evidence>
<dbReference type="CDD" id="cd00041">
    <property type="entry name" value="CUB"/>
    <property type="match status" value="2"/>
</dbReference>
<dbReference type="InParanoid" id="B3RNS9"/>
<evidence type="ECO:0000313" key="7">
    <source>
        <dbReference type="EMBL" id="EDV27515.1"/>
    </source>
</evidence>
<dbReference type="InterPro" id="IPR000859">
    <property type="entry name" value="CUB_dom"/>
</dbReference>
<keyword evidence="4" id="KW-0472">Membrane</keyword>
<evidence type="ECO:0000259" key="6">
    <source>
        <dbReference type="PROSITE" id="PS01180"/>
    </source>
</evidence>
<evidence type="ECO:0000256" key="2">
    <source>
        <dbReference type="ARBA" id="ARBA00023157"/>
    </source>
</evidence>
<dbReference type="STRING" id="10228.B3RNS9"/>
<dbReference type="Gene3D" id="2.60.120.290">
    <property type="entry name" value="Spermadhesin, CUB domain"/>
    <property type="match status" value="3"/>
</dbReference>
<dbReference type="SUPFAM" id="SSF49854">
    <property type="entry name" value="Spermadhesin, CUB domain"/>
    <property type="match status" value="3"/>
</dbReference>
<gene>
    <name evidence="7" type="ORF">TRIADDRAFT_53274</name>
</gene>
<dbReference type="OrthoDB" id="10020456at2759"/>
<feature type="disulfide bond" evidence="3">
    <location>
        <begin position="165"/>
        <end position="192"/>
    </location>
</feature>
<evidence type="ECO:0000256" key="3">
    <source>
        <dbReference type="PROSITE-ProRule" id="PRU00059"/>
    </source>
</evidence>
<comment type="caution">
    <text evidence="3">Lacks conserved residue(s) required for the propagation of feature annotation.</text>
</comment>
<keyword evidence="1" id="KW-0677">Repeat</keyword>
<name>B3RNS9_TRIAD</name>
<dbReference type="PANTHER" id="PTHR24251">
    <property type="entry name" value="OVOCHYMASE-RELATED"/>
    <property type="match status" value="1"/>
</dbReference>
<dbReference type="InterPro" id="IPR035914">
    <property type="entry name" value="Sperma_CUB_dom_sf"/>
</dbReference>
<evidence type="ECO:0000256" key="5">
    <source>
        <dbReference type="SAM" id="SignalP"/>
    </source>
</evidence>
<keyword evidence="2 3" id="KW-1015">Disulfide bond</keyword>
<reference evidence="7 8" key="1">
    <citation type="journal article" date="2008" name="Nature">
        <title>The Trichoplax genome and the nature of placozoans.</title>
        <authorList>
            <person name="Srivastava M."/>
            <person name="Begovic E."/>
            <person name="Chapman J."/>
            <person name="Putnam N.H."/>
            <person name="Hellsten U."/>
            <person name="Kawashima T."/>
            <person name="Kuo A."/>
            <person name="Mitros T."/>
            <person name="Salamov A."/>
            <person name="Carpenter M.L."/>
            <person name="Signorovitch A.Y."/>
            <person name="Moreno M.A."/>
            <person name="Kamm K."/>
            <person name="Grimwood J."/>
            <person name="Schmutz J."/>
            <person name="Shapiro H."/>
            <person name="Grigoriev I.V."/>
            <person name="Buss L.W."/>
            <person name="Schierwater B."/>
            <person name="Dellaporta S.L."/>
            <person name="Rokhsar D.S."/>
        </authorList>
    </citation>
    <scope>NUCLEOTIDE SEQUENCE [LARGE SCALE GENOMIC DNA]</scope>
    <source>
        <strain evidence="7 8">Grell-BS-1999</strain>
    </source>
</reference>